<evidence type="ECO:0008006" key="4">
    <source>
        <dbReference type="Google" id="ProtNLM"/>
    </source>
</evidence>
<keyword evidence="3" id="KW-1185">Reference proteome</keyword>
<dbReference type="RefSeq" id="WP_380051571.1">
    <property type="nucleotide sequence ID" value="NZ_JBHSOH010000034.1"/>
</dbReference>
<keyword evidence="1" id="KW-0732">Signal</keyword>
<dbReference type="Proteomes" id="UP001595979">
    <property type="component" value="Unassembled WGS sequence"/>
</dbReference>
<gene>
    <name evidence="2" type="ORF">ACFPQ6_16820</name>
</gene>
<evidence type="ECO:0000256" key="1">
    <source>
        <dbReference type="SAM" id="SignalP"/>
    </source>
</evidence>
<dbReference type="EMBL" id="JBHSOH010000034">
    <property type="protein sequence ID" value="MFC5849968.1"/>
    <property type="molecule type" value="Genomic_DNA"/>
</dbReference>
<evidence type="ECO:0000313" key="2">
    <source>
        <dbReference type="EMBL" id="MFC5849968.1"/>
    </source>
</evidence>
<evidence type="ECO:0000313" key="3">
    <source>
        <dbReference type="Proteomes" id="UP001595979"/>
    </source>
</evidence>
<name>A0ABW1DMR9_9DEIO</name>
<feature type="signal peptide" evidence="1">
    <location>
        <begin position="1"/>
        <end position="21"/>
    </location>
</feature>
<comment type="caution">
    <text evidence="2">The sequence shown here is derived from an EMBL/GenBank/DDBJ whole genome shotgun (WGS) entry which is preliminary data.</text>
</comment>
<protein>
    <recommendedName>
        <fullName evidence="4">Intracellular proteinase inhibitor BsuPI domain-containing protein</fullName>
    </recommendedName>
</protein>
<sequence>MPRRTLLALALALGTLVPALAQELPPLSPAPAEPVQAAPAAPAATAPAALEGVRATLSAPRSAAGPLNLTLTLRSGRSAPVALSVPRDNDQNCVTAPTVRVLRVGTREVVYPPLGAEPRLCAQDLRSDTLGAGETLTYTRTLDLPAGEYMVEGWLAGFADDLRVKVPAQPLRVTVK</sequence>
<reference evidence="3" key="1">
    <citation type="journal article" date="2019" name="Int. J. Syst. Evol. Microbiol.">
        <title>The Global Catalogue of Microorganisms (GCM) 10K type strain sequencing project: providing services to taxonomists for standard genome sequencing and annotation.</title>
        <authorList>
            <consortium name="The Broad Institute Genomics Platform"/>
            <consortium name="The Broad Institute Genome Sequencing Center for Infectious Disease"/>
            <person name="Wu L."/>
            <person name="Ma J."/>
        </authorList>
    </citation>
    <scope>NUCLEOTIDE SEQUENCE [LARGE SCALE GENOMIC DNA]</scope>
    <source>
        <strain evidence="3">CGMCC 1.15053</strain>
    </source>
</reference>
<proteinExistence type="predicted"/>
<accession>A0ABW1DMR9</accession>
<organism evidence="2 3">
    <name type="scientific">Deinococcus petrolearius</name>
    <dbReference type="NCBI Taxonomy" id="1751295"/>
    <lineage>
        <taxon>Bacteria</taxon>
        <taxon>Thermotogati</taxon>
        <taxon>Deinococcota</taxon>
        <taxon>Deinococci</taxon>
        <taxon>Deinococcales</taxon>
        <taxon>Deinococcaceae</taxon>
        <taxon>Deinococcus</taxon>
    </lineage>
</organism>
<feature type="chain" id="PRO_5046674914" description="Intracellular proteinase inhibitor BsuPI domain-containing protein" evidence="1">
    <location>
        <begin position="22"/>
        <end position="176"/>
    </location>
</feature>